<dbReference type="InterPro" id="IPR042104">
    <property type="entry name" value="PKS_dehydratase_sf"/>
</dbReference>
<dbReference type="Pfam" id="PF14765">
    <property type="entry name" value="PS-DH"/>
    <property type="match status" value="1"/>
</dbReference>
<dbReference type="PROSITE" id="PS52019">
    <property type="entry name" value="PKS_MFAS_DH"/>
    <property type="match status" value="1"/>
</dbReference>
<accession>A0A7W0C8T1</accession>
<evidence type="ECO:0000256" key="1">
    <source>
        <dbReference type="PROSITE-ProRule" id="PRU01363"/>
    </source>
</evidence>
<dbReference type="AlphaFoldDB" id="A0A7W0C8T1"/>
<dbReference type="Proteomes" id="UP000525298">
    <property type="component" value="Unassembled WGS sequence"/>
</dbReference>
<evidence type="ECO:0000313" key="4">
    <source>
        <dbReference type="Proteomes" id="UP000525298"/>
    </source>
</evidence>
<evidence type="ECO:0000259" key="2">
    <source>
        <dbReference type="PROSITE" id="PS52019"/>
    </source>
</evidence>
<sequence length="291" mass="31426">MGHFSEIKTLPPMAQKIVLPAYLQDHAFEGRALYPAVESMQQLAAAAAGTNITGRIMGQAAFSKFLEIAQGQEEIDAIFELAPADGQSLTARLLTRQKMAASGITRTREHARLCFFSDHKAAAIPDAPAVQTGEPVFRVRTEAVYHELVPFGPAYQNLSGNLHLETGGVKALIRAPQLPESGGPLGSVFVLDAAFHAACVWTQRYRGFVGFPVGFDFRSVTRPAVPGGRYTALAEAGSGAMGSHDFDVWIFAADGRVCEYVRGLHMRDVFAGRRKPPAWICAGKQKAKGKI</sequence>
<dbReference type="RefSeq" id="WP_181550905.1">
    <property type="nucleotide sequence ID" value="NZ_JACDUS010000003.1"/>
</dbReference>
<feature type="active site" description="Proton donor; for dehydratase activity" evidence="1">
    <location>
        <position position="192"/>
    </location>
</feature>
<gene>
    <name evidence="3" type="ORF">HNR65_001583</name>
</gene>
<dbReference type="InterPro" id="IPR049551">
    <property type="entry name" value="PKS_DH_C"/>
</dbReference>
<feature type="domain" description="PKS/mFAS DH" evidence="2">
    <location>
        <begin position="1"/>
        <end position="275"/>
    </location>
</feature>
<dbReference type="InterPro" id="IPR049900">
    <property type="entry name" value="PKS_mFAS_DH"/>
</dbReference>
<dbReference type="EMBL" id="JACDUS010000003">
    <property type="protein sequence ID" value="MBA2881257.1"/>
    <property type="molecule type" value="Genomic_DNA"/>
</dbReference>
<keyword evidence="4" id="KW-1185">Reference proteome</keyword>
<feature type="active site" description="Proton acceptor; for dehydratase activity" evidence="1">
    <location>
        <position position="26"/>
    </location>
</feature>
<feature type="region of interest" description="N-terminal hotdog fold" evidence="1">
    <location>
        <begin position="1"/>
        <end position="112"/>
    </location>
</feature>
<feature type="region of interest" description="C-terminal hotdog fold" evidence="1">
    <location>
        <begin position="135"/>
        <end position="275"/>
    </location>
</feature>
<comment type="caution">
    <text evidence="3">The sequence shown here is derived from an EMBL/GenBank/DDBJ whole genome shotgun (WGS) entry which is preliminary data.</text>
</comment>
<dbReference type="Gene3D" id="3.10.129.110">
    <property type="entry name" value="Polyketide synthase dehydratase"/>
    <property type="match status" value="1"/>
</dbReference>
<proteinExistence type="predicted"/>
<evidence type="ECO:0000313" key="3">
    <source>
        <dbReference type="EMBL" id="MBA2881257.1"/>
    </source>
</evidence>
<reference evidence="3 4" key="1">
    <citation type="submission" date="2020-07" db="EMBL/GenBank/DDBJ databases">
        <title>Genomic Encyclopedia of Type Strains, Phase IV (KMG-IV): sequencing the most valuable type-strain genomes for metagenomic binning, comparative biology and taxonomic classification.</title>
        <authorList>
            <person name="Goeker M."/>
        </authorList>
    </citation>
    <scope>NUCLEOTIDE SEQUENCE [LARGE SCALE GENOMIC DNA]</scope>
    <source>
        <strain evidence="3 4">DSM 17721</strain>
    </source>
</reference>
<organism evidence="3 4">
    <name type="scientific">Desulfosalsimonas propionicica</name>
    <dbReference type="NCBI Taxonomy" id="332175"/>
    <lineage>
        <taxon>Bacteria</taxon>
        <taxon>Pseudomonadati</taxon>
        <taxon>Thermodesulfobacteriota</taxon>
        <taxon>Desulfobacteria</taxon>
        <taxon>Desulfobacterales</taxon>
        <taxon>Desulfosalsimonadaceae</taxon>
        <taxon>Desulfosalsimonas</taxon>
    </lineage>
</organism>
<name>A0A7W0C8T1_9BACT</name>
<protein>
    <recommendedName>
        <fullName evidence="2">PKS/mFAS DH domain-containing protein</fullName>
    </recommendedName>
</protein>